<evidence type="ECO:0000313" key="1">
    <source>
        <dbReference type="EMBL" id="MDX4957228.1"/>
    </source>
</evidence>
<reference evidence="1" key="1">
    <citation type="submission" date="2023-11" db="EMBL/GenBank/DDBJ databases">
        <title>Identification and selenium tolerance of Delftia acidovorans R3-25.</title>
        <authorList>
            <person name="Zhang S."/>
            <person name="Liu Y."/>
            <person name="Guo Y."/>
        </authorList>
    </citation>
    <scope>NUCLEOTIDE SEQUENCE</scope>
    <source>
        <strain evidence="1">R3-25</strain>
    </source>
</reference>
<sequence length="512" mass="55531">MGIQTLADLGKSGIIKDVQPQELPVSAWSDGINIRFRDGGVERMKGELQVFATPSVTPYWLQPYYQGGKRWWIHAGLSAIYADDGMTRVNITPSPAPTGGVDNRYTGGVLNGVLVANNGVDAPWYWGGTGVMLALPGWTAGMKAASLRPFKNVLVALDVNKSGTRYGQMVKWSDIAAPGAVPQSWDQTDKTKNAGEVDLAEEPSLMVDQMPLGDVNVIYKENSMYAMRAVGGTEVFAFQRLPGSVGALGKGCIAQTPFGHVVLTHGDVIIHSGQGPKSIISGRMRQWLFRQIDAVNRGRSMVLANPPVKEVWICFPELGKEYCSLACCWNWEEDTWSIRRLANVTCGGVGQLDSGTTNTWASQNYAWQDAAQAWNEDPLSPAQERLLIGNSSPVINAVEITGTLNGAAYASTAERTGLALGSPDTVKTVRGLRFRALGSMGTKIQIEVGGQMSMEQPISWAAPVTHTIGANTYGQIDTFANGRFIGVRVTSLDNQPWRFQSYDTDFVVTGRY</sequence>
<accession>A0AAJ2R8L5</accession>
<gene>
    <name evidence="1" type="ORF">SGN30_27745</name>
</gene>
<dbReference type="RefSeq" id="WP_319076694.1">
    <property type="nucleotide sequence ID" value="NZ_JAWWMZ010000016.1"/>
</dbReference>
<proteinExistence type="predicted"/>
<organism evidence="1 2">
    <name type="scientific">Delftia acidovorans</name>
    <name type="common">Pseudomonas acidovorans</name>
    <name type="synonym">Comamonas acidovorans</name>
    <dbReference type="NCBI Taxonomy" id="80866"/>
    <lineage>
        <taxon>Bacteria</taxon>
        <taxon>Pseudomonadati</taxon>
        <taxon>Pseudomonadota</taxon>
        <taxon>Betaproteobacteria</taxon>
        <taxon>Burkholderiales</taxon>
        <taxon>Comamonadaceae</taxon>
        <taxon>Delftia</taxon>
    </lineage>
</organism>
<comment type="caution">
    <text evidence="1">The sequence shown here is derived from an EMBL/GenBank/DDBJ whole genome shotgun (WGS) entry which is preliminary data.</text>
</comment>
<dbReference type="AlphaFoldDB" id="A0AAJ2R8L5"/>
<name>A0AAJ2R8L5_DELAC</name>
<evidence type="ECO:0000313" key="2">
    <source>
        <dbReference type="Proteomes" id="UP001287445"/>
    </source>
</evidence>
<dbReference type="EMBL" id="JAWWMZ010000016">
    <property type="protein sequence ID" value="MDX4957228.1"/>
    <property type="molecule type" value="Genomic_DNA"/>
</dbReference>
<protein>
    <submittedName>
        <fullName evidence="1">Uncharacterized protein</fullName>
    </submittedName>
</protein>
<dbReference type="Proteomes" id="UP001287445">
    <property type="component" value="Unassembled WGS sequence"/>
</dbReference>